<keyword evidence="6" id="KW-1185">Reference proteome</keyword>
<keyword evidence="3" id="KW-0687">Ribonucleoprotein</keyword>
<sequence>MVEPQQQPIEEPAQIAPSAEPVAPEPAAPVAVAEAAVAVAEAPEAAPAQAAPAPSAEPSERPPRPAPERPPQPTGREPINMKALLEAGVHFGHQTRRWNPTMKRYIFTQRNGIHIIDLQQTLGMINDAYKDMTNLVANGGKVLFVGTKRQAQEVIQSEADRCGMWYVNQRWLGGTLTNFQTIRTRIHYMLELQQKRDQGYFRLLPKKEGVKMRDTLNRLEKYFTGMRDMTTVPQAIFVIDIGRENICVAEARRLGVEVFAIVDSDCNPDLVDHIIPGNDDAVRSIAWSPTGWPPQCWKGWRSGKPLCKPRWMKCRRWPPRLRGFPDRRICRNRKACRNGRTRR</sequence>
<evidence type="ECO:0000256" key="1">
    <source>
        <dbReference type="ARBA" id="ARBA00006242"/>
    </source>
</evidence>
<dbReference type="NCBIfam" id="TIGR01011">
    <property type="entry name" value="rpsB_bact"/>
    <property type="match status" value="1"/>
</dbReference>
<evidence type="ECO:0000256" key="4">
    <source>
        <dbReference type="SAM" id="MobiDB-lite"/>
    </source>
</evidence>
<dbReference type="PANTHER" id="PTHR12534">
    <property type="entry name" value="30S RIBOSOMAL PROTEIN S2 PROKARYOTIC AND ORGANELLAR"/>
    <property type="match status" value="1"/>
</dbReference>
<feature type="region of interest" description="Disordered" evidence="4">
    <location>
        <begin position="1"/>
        <end position="78"/>
    </location>
</feature>
<evidence type="ECO:0000256" key="3">
    <source>
        <dbReference type="ARBA" id="ARBA00023274"/>
    </source>
</evidence>
<feature type="compositionally biased region" description="Low complexity" evidence="4">
    <location>
        <begin position="1"/>
        <end position="22"/>
    </location>
</feature>
<evidence type="ECO:0000313" key="6">
    <source>
        <dbReference type="Proteomes" id="UP001174909"/>
    </source>
</evidence>
<comment type="similarity">
    <text evidence="1">Belongs to the universal ribosomal protein uS2 family.</text>
</comment>
<dbReference type="InterPro" id="IPR005706">
    <property type="entry name" value="Ribosomal_uS2_bac/mit/plastid"/>
</dbReference>
<dbReference type="PROSITE" id="PS00962">
    <property type="entry name" value="RIBOSOMAL_S2_1"/>
    <property type="match status" value="1"/>
</dbReference>
<dbReference type="Pfam" id="PF00318">
    <property type="entry name" value="Ribosomal_S2"/>
    <property type="match status" value="1"/>
</dbReference>
<evidence type="ECO:0000313" key="5">
    <source>
        <dbReference type="EMBL" id="CAI8004281.1"/>
    </source>
</evidence>
<dbReference type="AlphaFoldDB" id="A0AA35R4S0"/>
<dbReference type="InterPro" id="IPR023591">
    <property type="entry name" value="Ribosomal_uS2_flav_dom_sf"/>
</dbReference>
<proteinExistence type="inferred from homology"/>
<dbReference type="Gene3D" id="1.10.287.610">
    <property type="entry name" value="Helix hairpin bin"/>
    <property type="match status" value="1"/>
</dbReference>
<dbReference type="GO" id="GO:0022627">
    <property type="term" value="C:cytosolic small ribosomal subunit"/>
    <property type="evidence" value="ECO:0007669"/>
    <property type="project" value="TreeGrafter"/>
</dbReference>
<feature type="compositionally biased region" description="Basic and acidic residues" evidence="4">
    <location>
        <begin position="58"/>
        <end position="67"/>
    </location>
</feature>
<organism evidence="5 6">
    <name type="scientific">Geodia barretti</name>
    <name type="common">Barrett's horny sponge</name>
    <dbReference type="NCBI Taxonomy" id="519541"/>
    <lineage>
        <taxon>Eukaryota</taxon>
        <taxon>Metazoa</taxon>
        <taxon>Porifera</taxon>
        <taxon>Demospongiae</taxon>
        <taxon>Heteroscleromorpha</taxon>
        <taxon>Tetractinellida</taxon>
        <taxon>Astrophorina</taxon>
        <taxon>Geodiidae</taxon>
        <taxon>Geodia</taxon>
    </lineage>
</organism>
<dbReference type="PRINTS" id="PR00395">
    <property type="entry name" value="RIBOSOMALS2"/>
</dbReference>
<dbReference type="EMBL" id="CASHTH010000556">
    <property type="protein sequence ID" value="CAI8004281.1"/>
    <property type="molecule type" value="Genomic_DNA"/>
</dbReference>
<gene>
    <name evidence="5" type="ORF">GBAR_LOCUS3869</name>
</gene>
<dbReference type="GO" id="GO:0006412">
    <property type="term" value="P:translation"/>
    <property type="evidence" value="ECO:0007669"/>
    <property type="project" value="InterPro"/>
</dbReference>
<protein>
    <submittedName>
        <fullName evidence="5">30S ribosomal protein S2</fullName>
    </submittedName>
</protein>
<comment type="caution">
    <text evidence="5">The sequence shown here is derived from an EMBL/GenBank/DDBJ whole genome shotgun (WGS) entry which is preliminary data.</text>
</comment>
<dbReference type="PANTHER" id="PTHR12534:SF0">
    <property type="entry name" value="SMALL RIBOSOMAL SUBUNIT PROTEIN US2M"/>
    <property type="match status" value="1"/>
</dbReference>
<dbReference type="InterPro" id="IPR018130">
    <property type="entry name" value="Ribosomal_uS2_CS"/>
</dbReference>
<keyword evidence="2 5" id="KW-0689">Ribosomal protein</keyword>
<dbReference type="SUPFAM" id="SSF52313">
    <property type="entry name" value="Ribosomal protein S2"/>
    <property type="match status" value="1"/>
</dbReference>
<dbReference type="InterPro" id="IPR001865">
    <property type="entry name" value="Ribosomal_uS2"/>
</dbReference>
<reference evidence="5" key="1">
    <citation type="submission" date="2023-03" db="EMBL/GenBank/DDBJ databases">
        <authorList>
            <person name="Steffen K."/>
            <person name="Cardenas P."/>
        </authorList>
    </citation>
    <scope>NUCLEOTIDE SEQUENCE</scope>
</reference>
<evidence type="ECO:0000256" key="2">
    <source>
        <dbReference type="ARBA" id="ARBA00022980"/>
    </source>
</evidence>
<name>A0AA35R4S0_GEOBA</name>
<dbReference type="Gene3D" id="3.40.50.10490">
    <property type="entry name" value="Glucose-6-phosphate isomerase like protein, domain 1"/>
    <property type="match status" value="1"/>
</dbReference>
<dbReference type="CDD" id="cd01425">
    <property type="entry name" value="RPS2"/>
    <property type="match status" value="1"/>
</dbReference>
<accession>A0AA35R4S0</accession>
<dbReference type="Proteomes" id="UP001174909">
    <property type="component" value="Unassembled WGS sequence"/>
</dbReference>
<dbReference type="GO" id="GO:0003735">
    <property type="term" value="F:structural constituent of ribosome"/>
    <property type="evidence" value="ECO:0007669"/>
    <property type="project" value="InterPro"/>
</dbReference>
<dbReference type="HAMAP" id="MF_00291_B">
    <property type="entry name" value="Ribosomal_uS2_B"/>
    <property type="match status" value="1"/>
</dbReference>
<feature type="compositionally biased region" description="Low complexity" evidence="4">
    <location>
        <begin position="28"/>
        <end position="57"/>
    </location>
</feature>